<evidence type="ECO:0000256" key="3">
    <source>
        <dbReference type="SAM" id="MobiDB-lite"/>
    </source>
</evidence>
<evidence type="ECO:0000256" key="2">
    <source>
        <dbReference type="ARBA" id="ARBA00022840"/>
    </source>
</evidence>
<dbReference type="PROSITE" id="PS00211">
    <property type="entry name" value="ABC_TRANSPORTER_1"/>
    <property type="match status" value="2"/>
</dbReference>
<evidence type="ECO:0000313" key="5">
    <source>
        <dbReference type="EMBL" id="MBF4691815.1"/>
    </source>
</evidence>
<dbReference type="PANTHER" id="PTHR42855:SF2">
    <property type="entry name" value="DRUG RESISTANCE ABC TRANSPORTER,ATP-BINDING PROTEIN"/>
    <property type="match status" value="1"/>
</dbReference>
<dbReference type="PANTHER" id="PTHR42855">
    <property type="entry name" value="ABC TRANSPORTER ATP-BINDING SUBUNIT"/>
    <property type="match status" value="1"/>
</dbReference>
<dbReference type="NCBIfam" id="NF000355">
    <property type="entry name" value="ribo_prot_ABC_F"/>
    <property type="match status" value="1"/>
</dbReference>
<dbReference type="SMART" id="SM00382">
    <property type="entry name" value="AAA"/>
    <property type="match status" value="2"/>
</dbReference>
<dbReference type="Gene3D" id="3.40.50.300">
    <property type="entry name" value="P-loop containing nucleotide triphosphate hydrolases"/>
    <property type="match status" value="2"/>
</dbReference>
<dbReference type="Proteomes" id="UP000614200">
    <property type="component" value="Unassembled WGS sequence"/>
</dbReference>
<dbReference type="RefSeq" id="WP_194700046.1">
    <property type="nucleotide sequence ID" value="NZ_JADKNH010000001.1"/>
</dbReference>
<dbReference type="InterPro" id="IPR003439">
    <property type="entry name" value="ABC_transporter-like_ATP-bd"/>
</dbReference>
<feature type="domain" description="ABC transporter" evidence="4">
    <location>
        <begin position="4"/>
        <end position="205"/>
    </location>
</feature>
<name>A0ABR9ZPF6_9FIRM</name>
<dbReference type="InterPro" id="IPR027417">
    <property type="entry name" value="P-loop_NTPase"/>
</dbReference>
<dbReference type="SUPFAM" id="SSF52540">
    <property type="entry name" value="P-loop containing nucleoside triphosphate hydrolases"/>
    <property type="match status" value="2"/>
</dbReference>
<dbReference type="InterPro" id="IPR017871">
    <property type="entry name" value="ABC_transporter-like_CS"/>
</dbReference>
<keyword evidence="2 5" id="KW-0067">ATP-binding</keyword>
<dbReference type="InterPro" id="IPR032781">
    <property type="entry name" value="ABC_tran_Xtn"/>
</dbReference>
<sequence>MTILTCKNLNKAYGYKSVLEAINIELFYGERVGIVGENGAGKTTLIQLISGKLKADSGTVEWHDRGVTVGLLTQSSTYEFLNIDVPELNSTYFEIESKLKIDLVSEKEMSGGERTKVALAKIWATEPNVLILDEPTNHLDYNGIDWLINEVHYFPGTVIVISHDRYFLDQICTKIIEIENGTSTSYEGNYSQYVSLKSDHIKAQRNAYAVQESYKKQIQADIRQLKTWSDKAHRDATKKQRNGMGKKEHFRAKAKKKDKQIKSRIKRLEKIEIEGIEKPRADREIVMHFKDAGARGKNIIEAKNISKSFGDKILFKPSDFYMTRGERIGILGNNGCGKTTLVRLIMKQLTLDSGELLMSPALKIAYMDQYAIDTSPEETIQSYFDLYDRAALVDLSNKLYQLGFKSLDLNHKVTSCSFGEQTKLKLLKLLLGTYDLLILDEPTNHMDLKSKETFETALAQYNGTILLITHDRYLMEKICNGYLVFEADQILRREIRLAD</sequence>
<gene>
    <name evidence="5" type="ORF">ISU02_01730</name>
</gene>
<dbReference type="EMBL" id="JADKNH010000001">
    <property type="protein sequence ID" value="MBF4691815.1"/>
    <property type="molecule type" value="Genomic_DNA"/>
</dbReference>
<evidence type="ECO:0000313" key="6">
    <source>
        <dbReference type="Proteomes" id="UP000614200"/>
    </source>
</evidence>
<organism evidence="5 6">
    <name type="scientific">Fusibacter ferrireducens</name>
    <dbReference type="NCBI Taxonomy" id="2785058"/>
    <lineage>
        <taxon>Bacteria</taxon>
        <taxon>Bacillati</taxon>
        <taxon>Bacillota</taxon>
        <taxon>Clostridia</taxon>
        <taxon>Eubacteriales</taxon>
        <taxon>Eubacteriales Family XII. Incertae Sedis</taxon>
        <taxon>Fusibacter</taxon>
    </lineage>
</organism>
<dbReference type="CDD" id="cd03221">
    <property type="entry name" value="ABCF_EF-3"/>
    <property type="match status" value="2"/>
</dbReference>
<proteinExistence type="predicted"/>
<keyword evidence="1" id="KW-0547">Nucleotide-binding</keyword>
<comment type="caution">
    <text evidence="5">The sequence shown here is derived from an EMBL/GenBank/DDBJ whole genome shotgun (WGS) entry which is preliminary data.</text>
</comment>
<dbReference type="GO" id="GO:0005524">
    <property type="term" value="F:ATP binding"/>
    <property type="evidence" value="ECO:0007669"/>
    <property type="project" value="UniProtKB-KW"/>
</dbReference>
<dbReference type="Pfam" id="PF12848">
    <property type="entry name" value="ABC_tran_Xtn"/>
    <property type="match status" value="1"/>
</dbReference>
<dbReference type="Pfam" id="PF00005">
    <property type="entry name" value="ABC_tran"/>
    <property type="match status" value="2"/>
</dbReference>
<dbReference type="InterPro" id="IPR003593">
    <property type="entry name" value="AAA+_ATPase"/>
</dbReference>
<dbReference type="InterPro" id="IPR051309">
    <property type="entry name" value="ABCF_ATPase"/>
</dbReference>
<dbReference type="PROSITE" id="PS50893">
    <property type="entry name" value="ABC_TRANSPORTER_2"/>
    <property type="match status" value="2"/>
</dbReference>
<protein>
    <submittedName>
        <fullName evidence="5">ABC-F family ATP-binding cassette domain-containing protein</fullName>
    </submittedName>
</protein>
<evidence type="ECO:0000256" key="1">
    <source>
        <dbReference type="ARBA" id="ARBA00022741"/>
    </source>
</evidence>
<evidence type="ECO:0000259" key="4">
    <source>
        <dbReference type="PROSITE" id="PS50893"/>
    </source>
</evidence>
<keyword evidence="6" id="KW-1185">Reference proteome</keyword>
<accession>A0ABR9ZPF6</accession>
<feature type="domain" description="ABC transporter" evidence="4">
    <location>
        <begin position="300"/>
        <end position="498"/>
    </location>
</feature>
<feature type="region of interest" description="Disordered" evidence="3">
    <location>
        <begin position="230"/>
        <end position="249"/>
    </location>
</feature>
<reference evidence="5 6" key="1">
    <citation type="submission" date="2020-11" db="EMBL/GenBank/DDBJ databases">
        <title>Fusibacter basophilias sp. nov.</title>
        <authorList>
            <person name="Qiu D."/>
        </authorList>
    </citation>
    <scope>NUCLEOTIDE SEQUENCE [LARGE SCALE GENOMIC DNA]</scope>
    <source>
        <strain evidence="5 6">Q10-2</strain>
    </source>
</reference>